<protein>
    <recommendedName>
        <fullName evidence="3">CCHC-type domain-containing protein</fullName>
    </recommendedName>
</protein>
<evidence type="ECO:0000256" key="1">
    <source>
        <dbReference type="SAM" id="MobiDB-lite"/>
    </source>
</evidence>
<feature type="region of interest" description="Disordered" evidence="1">
    <location>
        <begin position="1"/>
        <end position="25"/>
    </location>
</feature>
<dbReference type="EMBL" id="RXGB01000842">
    <property type="protein sequence ID" value="TMX01528.1"/>
    <property type="molecule type" value="Genomic_DNA"/>
</dbReference>
<name>A0A6N2C500_SOLCI</name>
<proteinExistence type="predicted"/>
<sequence length="127" mass="13078">MSGLVNDTVPPQVEQVPQGGQHRQGVQVLRGTSAPKVKLKSGSGSQVIAPTCSPCGKKQLGKFLGGSAGCFGCGKDCHKLKGCPTIAALGRDAKKVPHNGPNVGATKRNHFYFPQAKANSGEDAGKL</sequence>
<reference evidence="2" key="1">
    <citation type="submission" date="2019-05" db="EMBL/GenBank/DDBJ databases">
        <title>The de novo reference genome and transcriptome assemblies of the wild tomato species Solanum chilense.</title>
        <authorList>
            <person name="Stam R."/>
            <person name="Nosenko T."/>
            <person name="Hoerger A.C."/>
            <person name="Stephan W."/>
            <person name="Seidel M.A."/>
            <person name="Kuhn J.M.M."/>
            <person name="Haberer G."/>
            <person name="Tellier A."/>
        </authorList>
    </citation>
    <scope>NUCLEOTIDE SEQUENCE</scope>
    <source>
        <tissue evidence="2">Mature leaves</tissue>
    </source>
</reference>
<comment type="caution">
    <text evidence="2">The sequence shown here is derived from an EMBL/GenBank/DDBJ whole genome shotgun (WGS) entry which is preliminary data.</text>
</comment>
<feature type="compositionally biased region" description="Low complexity" evidence="1">
    <location>
        <begin position="9"/>
        <end position="18"/>
    </location>
</feature>
<evidence type="ECO:0000313" key="2">
    <source>
        <dbReference type="EMBL" id="TMX01528.1"/>
    </source>
</evidence>
<dbReference type="AlphaFoldDB" id="A0A6N2C500"/>
<accession>A0A6N2C500</accession>
<evidence type="ECO:0008006" key="3">
    <source>
        <dbReference type="Google" id="ProtNLM"/>
    </source>
</evidence>
<gene>
    <name evidence="2" type="ORF">EJD97_024343</name>
</gene>
<organism evidence="2">
    <name type="scientific">Solanum chilense</name>
    <name type="common">Tomato</name>
    <name type="synonym">Lycopersicon chilense</name>
    <dbReference type="NCBI Taxonomy" id="4083"/>
    <lineage>
        <taxon>Eukaryota</taxon>
        <taxon>Viridiplantae</taxon>
        <taxon>Streptophyta</taxon>
        <taxon>Embryophyta</taxon>
        <taxon>Tracheophyta</taxon>
        <taxon>Spermatophyta</taxon>
        <taxon>Magnoliopsida</taxon>
        <taxon>eudicotyledons</taxon>
        <taxon>Gunneridae</taxon>
        <taxon>Pentapetalae</taxon>
        <taxon>asterids</taxon>
        <taxon>lamiids</taxon>
        <taxon>Solanales</taxon>
        <taxon>Solanaceae</taxon>
        <taxon>Solanoideae</taxon>
        <taxon>Solaneae</taxon>
        <taxon>Solanum</taxon>
        <taxon>Solanum subgen. Lycopersicon</taxon>
    </lineage>
</organism>